<dbReference type="EMBL" id="UINC01042023">
    <property type="protein sequence ID" value="SVB44099.1"/>
    <property type="molecule type" value="Genomic_DNA"/>
</dbReference>
<feature type="transmembrane region" description="Helical" evidence="8">
    <location>
        <begin position="21"/>
        <end position="46"/>
    </location>
</feature>
<dbReference type="GO" id="GO:0055085">
    <property type="term" value="P:transmembrane transport"/>
    <property type="evidence" value="ECO:0007669"/>
    <property type="project" value="InterPro"/>
</dbReference>
<evidence type="ECO:0000256" key="3">
    <source>
        <dbReference type="ARBA" id="ARBA00022448"/>
    </source>
</evidence>
<feature type="transmembrane region" description="Helical" evidence="8">
    <location>
        <begin position="207"/>
        <end position="226"/>
    </location>
</feature>
<dbReference type="GO" id="GO:0005886">
    <property type="term" value="C:plasma membrane"/>
    <property type="evidence" value="ECO:0007669"/>
    <property type="project" value="UniProtKB-SubCell"/>
</dbReference>
<keyword evidence="6 8" id="KW-1133">Transmembrane helix</keyword>
<feature type="transmembrane region" description="Helical" evidence="8">
    <location>
        <begin position="95"/>
        <end position="117"/>
    </location>
</feature>
<dbReference type="InterPro" id="IPR000515">
    <property type="entry name" value="MetI-like"/>
</dbReference>
<protein>
    <recommendedName>
        <fullName evidence="9">ABC transmembrane type-1 domain-containing protein</fullName>
    </recommendedName>
</protein>
<dbReference type="InterPro" id="IPR051789">
    <property type="entry name" value="Bact_Polyamine_Transport"/>
</dbReference>
<comment type="similarity">
    <text evidence="2">Belongs to the binding-protein-dependent transport system permease family. CysTW subfamily.</text>
</comment>
<evidence type="ECO:0000256" key="5">
    <source>
        <dbReference type="ARBA" id="ARBA00022692"/>
    </source>
</evidence>
<dbReference type="CDD" id="cd06261">
    <property type="entry name" value="TM_PBP2"/>
    <property type="match status" value="1"/>
</dbReference>
<gene>
    <name evidence="10" type="ORF">METZ01_LOCUS196953</name>
</gene>
<feature type="domain" description="ABC transmembrane type-1" evidence="9">
    <location>
        <begin position="91"/>
        <end position="279"/>
    </location>
</feature>
<dbReference type="PANTHER" id="PTHR43848:SF2">
    <property type="entry name" value="PUTRESCINE TRANSPORT SYSTEM PERMEASE PROTEIN POTI"/>
    <property type="match status" value="1"/>
</dbReference>
<proteinExistence type="inferred from homology"/>
<reference evidence="10" key="1">
    <citation type="submission" date="2018-05" db="EMBL/GenBank/DDBJ databases">
        <authorList>
            <person name="Lanie J.A."/>
            <person name="Ng W.-L."/>
            <person name="Kazmierczak K.M."/>
            <person name="Andrzejewski T.M."/>
            <person name="Davidsen T.M."/>
            <person name="Wayne K.J."/>
            <person name="Tettelin H."/>
            <person name="Glass J.I."/>
            <person name="Rusch D."/>
            <person name="Podicherti R."/>
            <person name="Tsui H.-C.T."/>
            <person name="Winkler M.E."/>
        </authorList>
    </citation>
    <scope>NUCLEOTIDE SEQUENCE</scope>
</reference>
<dbReference type="PANTHER" id="PTHR43848">
    <property type="entry name" value="PUTRESCINE TRANSPORT SYSTEM PERMEASE PROTEIN POTI"/>
    <property type="match status" value="1"/>
</dbReference>
<evidence type="ECO:0000256" key="6">
    <source>
        <dbReference type="ARBA" id="ARBA00022989"/>
    </source>
</evidence>
<evidence type="ECO:0000256" key="2">
    <source>
        <dbReference type="ARBA" id="ARBA00007069"/>
    </source>
</evidence>
<evidence type="ECO:0000256" key="8">
    <source>
        <dbReference type="SAM" id="Phobius"/>
    </source>
</evidence>
<dbReference type="Pfam" id="PF00528">
    <property type="entry name" value="BPD_transp_1"/>
    <property type="match status" value="1"/>
</dbReference>
<name>A0A382E0Z5_9ZZZZ</name>
<feature type="transmembrane region" description="Helical" evidence="8">
    <location>
        <begin position="232"/>
        <end position="251"/>
    </location>
</feature>
<keyword evidence="4" id="KW-1003">Cell membrane</keyword>
<keyword evidence="5 8" id="KW-0812">Transmembrane</keyword>
<evidence type="ECO:0000256" key="4">
    <source>
        <dbReference type="ARBA" id="ARBA00022475"/>
    </source>
</evidence>
<dbReference type="SUPFAM" id="SSF161098">
    <property type="entry name" value="MetI-like"/>
    <property type="match status" value="1"/>
</dbReference>
<keyword evidence="3" id="KW-0813">Transport</keyword>
<feature type="transmembrane region" description="Helical" evidence="8">
    <location>
        <begin position="129"/>
        <end position="151"/>
    </location>
</feature>
<dbReference type="PROSITE" id="PS50928">
    <property type="entry name" value="ABC_TM1"/>
    <property type="match status" value="1"/>
</dbReference>
<dbReference type="Gene3D" id="1.10.3720.10">
    <property type="entry name" value="MetI-like"/>
    <property type="match status" value="1"/>
</dbReference>
<evidence type="ECO:0000256" key="7">
    <source>
        <dbReference type="ARBA" id="ARBA00023136"/>
    </source>
</evidence>
<feature type="transmembrane region" description="Helical" evidence="8">
    <location>
        <begin position="263"/>
        <end position="282"/>
    </location>
</feature>
<evidence type="ECO:0000313" key="10">
    <source>
        <dbReference type="EMBL" id="SVB44099.1"/>
    </source>
</evidence>
<dbReference type="AlphaFoldDB" id="A0A382E0Z5"/>
<feature type="transmembrane region" description="Helical" evidence="8">
    <location>
        <begin position="157"/>
        <end position="178"/>
    </location>
</feature>
<evidence type="ECO:0000259" key="9">
    <source>
        <dbReference type="PROSITE" id="PS50928"/>
    </source>
</evidence>
<dbReference type="InterPro" id="IPR035906">
    <property type="entry name" value="MetI-like_sf"/>
</dbReference>
<evidence type="ECO:0000256" key="1">
    <source>
        <dbReference type="ARBA" id="ARBA00004651"/>
    </source>
</evidence>
<organism evidence="10">
    <name type="scientific">marine metagenome</name>
    <dbReference type="NCBI Taxonomy" id="408172"/>
    <lineage>
        <taxon>unclassified sequences</taxon>
        <taxon>metagenomes</taxon>
        <taxon>ecological metagenomes</taxon>
    </lineage>
</organism>
<keyword evidence="7 8" id="KW-0472">Membrane</keyword>
<comment type="subcellular location">
    <subcellularLocation>
        <location evidence="1">Cell membrane</location>
        <topology evidence="1">Multi-pass membrane protein</topology>
    </subcellularLocation>
</comment>
<sequence length="287" mass="32010">MTRGRQLSGPVIGRLGLINKWLLFVYGCLFFLFIYLPILLIMFYSFNSNPINMMIWQSFTLDWYRSIFGLSTALTEDSLYVESTSQLVAALKNSLTVACTTTTIATILGTATAIGVHRYRFRLRQFYQALMFMPMLMPDIVLGIALLIFFVNFGMKLSLTTIIIGHLTFLISYVFIVVSARLAGTDTTLEEASADLGANEWVTFRRVTFPQILPGVVGGALLAFIISIDDIVITYFTAGVGSTTLPLFIYGMVRRGIKPEINAIATLMVLSSLIIASLGLYLRSRRR</sequence>
<accession>A0A382E0Z5</accession>